<name>A0ABS6E3I9_9FIRM</name>
<dbReference type="RefSeq" id="WP_216516300.1">
    <property type="nucleotide sequence ID" value="NZ_JAHLPM010000001.1"/>
</dbReference>
<organism evidence="2 3">
    <name type="scientific">Tissierella simiarum</name>
    <dbReference type="NCBI Taxonomy" id="2841534"/>
    <lineage>
        <taxon>Bacteria</taxon>
        <taxon>Bacillati</taxon>
        <taxon>Bacillota</taxon>
        <taxon>Tissierellia</taxon>
        <taxon>Tissierellales</taxon>
        <taxon>Tissierellaceae</taxon>
        <taxon>Tissierella</taxon>
    </lineage>
</organism>
<reference evidence="2 3" key="1">
    <citation type="submission" date="2021-06" db="EMBL/GenBank/DDBJ databases">
        <authorList>
            <person name="Sun Q."/>
            <person name="Li D."/>
        </authorList>
    </citation>
    <scope>NUCLEOTIDE SEQUENCE [LARGE SCALE GENOMIC DNA]</scope>
    <source>
        <strain evidence="2 3">MSJ-40</strain>
    </source>
</reference>
<evidence type="ECO:0000259" key="1">
    <source>
        <dbReference type="Pfam" id="PF17836"/>
    </source>
</evidence>
<dbReference type="CDD" id="cd03360">
    <property type="entry name" value="LbH_AT_putative"/>
    <property type="match status" value="1"/>
</dbReference>
<dbReference type="Proteomes" id="UP000749471">
    <property type="component" value="Unassembled WGS sequence"/>
</dbReference>
<comment type="caution">
    <text evidence="2">The sequence shown here is derived from an EMBL/GenBank/DDBJ whole genome shotgun (WGS) entry which is preliminary data.</text>
</comment>
<gene>
    <name evidence="2" type="ORF">KQI42_02320</name>
</gene>
<dbReference type="PANTHER" id="PTHR43300">
    <property type="entry name" value="ACETYLTRANSFERASE"/>
    <property type="match status" value="1"/>
</dbReference>
<proteinExistence type="predicted"/>
<protein>
    <submittedName>
        <fullName evidence="2">NeuD/PglB/VioB family sugar acetyltransferase</fullName>
    </submittedName>
</protein>
<dbReference type="EMBL" id="JAHLPM010000001">
    <property type="protein sequence ID" value="MBU5436824.1"/>
    <property type="molecule type" value="Genomic_DNA"/>
</dbReference>
<dbReference type="InterPro" id="IPR020019">
    <property type="entry name" value="AcTrfase_PglD-like"/>
</dbReference>
<feature type="domain" description="PglD N-terminal" evidence="1">
    <location>
        <begin position="3"/>
        <end position="85"/>
    </location>
</feature>
<sequence>MEKIIIVGCGQHANVVLYNVKNQGKYEALGFFESNPDKVGREFHGLKVLEFYKEWDLKELINKYKTNKFFIGFGNMKYRRLVYNEFVNAGWEAVNIYHPDAVISEEAKIGNGVLIEAGCLITPNPIIGDNVVVNTGSQVNHDNTIGNHVYIASGVVLSGGVIIKDNTLIDDGVIVTLGRKIGANCIIGAGSIVTKDIEDNVVVYGAPAKVIRSNNNI</sequence>
<evidence type="ECO:0000313" key="3">
    <source>
        <dbReference type="Proteomes" id="UP000749471"/>
    </source>
</evidence>
<accession>A0ABS6E3I9</accession>
<dbReference type="InterPro" id="IPR041561">
    <property type="entry name" value="PglD_N"/>
</dbReference>
<evidence type="ECO:0000313" key="2">
    <source>
        <dbReference type="EMBL" id="MBU5436824.1"/>
    </source>
</evidence>
<keyword evidence="3" id="KW-1185">Reference proteome</keyword>
<dbReference type="InterPro" id="IPR050179">
    <property type="entry name" value="Trans_hexapeptide_repeat"/>
</dbReference>
<dbReference type="Pfam" id="PF17836">
    <property type="entry name" value="PglD_N"/>
    <property type="match status" value="1"/>
</dbReference>
<dbReference type="NCBIfam" id="TIGR03570">
    <property type="entry name" value="NeuD_NnaD"/>
    <property type="match status" value="1"/>
</dbReference>
<dbReference type="PANTHER" id="PTHR43300:SF7">
    <property type="entry name" value="UDP-N-ACETYLBACILLOSAMINE N-ACETYLTRANSFERASE"/>
    <property type="match status" value="1"/>
</dbReference>